<dbReference type="Proteomes" id="UP000784294">
    <property type="component" value="Unassembled WGS sequence"/>
</dbReference>
<evidence type="ECO:0000313" key="2">
    <source>
        <dbReference type="Proteomes" id="UP000784294"/>
    </source>
</evidence>
<keyword evidence="2" id="KW-1185">Reference proteome</keyword>
<dbReference type="EMBL" id="CAAALY010103462">
    <property type="protein sequence ID" value="VEL29473.1"/>
    <property type="molecule type" value="Genomic_DNA"/>
</dbReference>
<proteinExistence type="predicted"/>
<reference evidence="1" key="1">
    <citation type="submission" date="2018-11" db="EMBL/GenBank/DDBJ databases">
        <authorList>
            <consortium name="Pathogen Informatics"/>
        </authorList>
    </citation>
    <scope>NUCLEOTIDE SEQUENCE</scope>
</reference>
<organism evidence="1 2">
    <name type="scientific">Protopolystoma xenopodis</name>
    <dbReference type="NCBI Taxonomy" id="117903"/>
    <lineage>
        <taxon>Eukaryota</taxon>
        <taxon>Metazoa</taxon>
        <taxon>Spiralia</taxon>
        <taxon>Lophotrochozoa</taxon>
        <taxon>Platyhelminthes</taxon>
        <taxon>Monogenea</taxon>
        <taxon>Polyopisthocotylea</taxon>
        <taxon>Polystomatidea</taxon>
        <taxon>Polystomatidae</taxon>
        <taxon>Protopolystoma</taxon>
    </lineage>
</organism>
<protein>
    <submittedName>
        <fullName evidence="1">Uncharacterized protein</fullName>
    </submittedName>
</protein>
<sequence length="84" mass="9598">MAPLILDSSDYLSSGSISLGKCWRLNNESQTEKSVVMMPLWLDGPRCRLCKDLVSVPIRLVTRSNMEECNHPNLELRQRTPETH</sequence>
<comment type="caution">
    <text evidence="1">The sequence shown here is derived from an EMBL/GenBank/DDBJ whole genome shotgun (WGS) entry which is preliminary data.</text>
</comment>
<accession>A0A448X6N3</accession>
<dbReference type="AlphaFoldDB" id="A0A448X6N3"/>
<gene>
    <name evidence="1" type="ORF">PXEA_LOCUS22913</name>
</gene>
<name>A0A448X6N3_9PLAT</name>
<evidence type="ECO:0000313" key="1">
    <source>
        <dbReference type="EMBL" id="VEL29473.1"/>
    </source>
</evidence>